<reference evidence="2 3" key="1">
    <citation type="submission" date="2019-09" db="EMBL/GenBank/DDBJ databases">
        <authorList>
            <person name="Chandra G."/>
            <person name="Truman W A."/>
        </authorList>
    </citation>
    <scope>NUCLEOTIDE SEQUENCE [LARGE SCALE GENOMIC DNA]</scope>
    <source>
        <strain evidence="2">PS870</strain>
    </source>
</reference>
<dbReference type="RefSeq" id="WP_010455991.1">
    <property type="nucleotide sequence ID" value="NZ_CABVIK010000012.1"/>
</dbReference>
<keyword evidence="1" id="KW-0732">Signal</keyword>
<organism evidence="2 3">
    <name type="scientific">Pseudomonas fluorescens</name>
    <dbReference type="NCBI Taxonomy" id="294"/>
    <lineage>
        <taxon>Bacteria</taxon>
        <taxon>Pseudomonadati</taxon>
        <taxon>Pseudomonadota</taxon>
        <taxon>Gammaproteobacteria</taxon>
        <taxon>Pseudomonadales</taxon>
        <taxon>Pseudomonadaceae</taxon>
        <taxon>Pseudomonas</taxon>
    </lineage>
</organism>
<dbReference type="Pfam" id="PF11319">
    <property type="entry name" value="VasI"/>
    <property type="match status" value="1"/>
</dbReference>
<evidence type="ECO:0008006" key="4">
    <source>
        <dbReference type="Google" id="ProtNLM"/>
    </source>
</evidence>
<name>A0A5E7M115_PSEFL</name>
<sequence length="196" mass="21774" precursor="true">MRILSSILLASIWSTGYAADDCTGINEDSKRLACYDMKYRPVSTVEQASSWEVSETVSKIDDSKTIVLHATSKEVVEKQYGGRDTADLYIRCAEGATSLYFVLAGNFLADSEEYGQVTYRVDNQKARTYSFSSSTDNKALGQWGGQYAIPVVKHLFDAQQVVVRITPYNESPVMVTFPISGLRQAIAPLQLACKWK</sequence>
<evidence type="ECO:0000313" key="2">
    <source>
        <dbReference type="EMBL" id="VVP18013.1"/>
    </source>
</evidence>
<dbReference type="InterPro" id="IPR017738">
    <property type="entry name" value="T6SS-assoc_VCA0118"/>
</dbReference>
<proteinExistence type="predicted"/>
<accession>A0A5E7M115</accession>
<dbReference type="EMBL" id="CABVIK010000012">
    <property type="protein sequence ID" value="VVP18013.1"/>
    <property type="molecule type" value="Genomic_DNA"/>
</dbReference>
<dbReference type="AlphaFoldDB" id="A0A5E7M115"/>
<evidence type="ECO:0000313" key="3">
    <source>
        <dbReference type="Proteomes" id="UP000349468"/>
    </source>
</evidence>
<feature type="chain" id="PRO_5022786451" description="Type VI secretion protein" evidence="1">
    <location>
        <begin position="19"/>
        <end position="196"/>
    </location>
</feature>
<dbReference type="Proteomes" id="UP000349468">
    <property type="component" value="Unassembled WGS sequence"/>
</dbReference>
<evidence type="ECO:0000256" key="1">
    <source>
        <dbReference type="SAM" id="SignalP"/>
    </source>
</evidence>
<feature type="signal peptide" evidence="1">
    <location>
        <begin position="1"/>
        <end position="18"/>
    </location>
</feature>
<protein>
    <recommendedName>
        <fullName evidence="4">Type VI secretion protein</fullName>
    </recommendedName>
</protein>
<gene>
    <name evidence="2" type="ORF">PS870_03664</name>
</gene>